<dbReference type="RefSeq" id="WP_301816539.1">
    <property type="nucleotide sequence ID" value="NZ_JAUJZH010000082.1"/>
</dbReference>
<dbReference type="Pfam" id="PF00211">
    <property type="entry name" value="Guanylate_cyc"/>
    <property type="match status" value="1"/>
</dbReference>
<dbReference type="PROSITE" id="PS50125">
    <property type="entry name" value="GUANYLATE_CYCLASE_2"/>
    <property type="match status" value="1"/>
</dbReference>
<keyword evidence="2" id="KW-0456">Lyase</keyword>
<evidence type="ECO:0000259" key="1">
    <source>
        <dbReference type="PROSITE" id="PS50125"/>
    </source>
</evidence>
<accession>A0ABT8SGU2</accession>
<dbReference type="SUPFAM" id="SSF55073">
    <property type="entry name" value="Nucleotide cyclase"/>
    <property type="match status" value="1"/>
</dbReference>
<proteinExistence type="predicted"/>
<keyword evidence="3" id="KW-1185">Reference proteome</keyword>
<protein>
    <submittedName>
        <fullName evidence="2">Adenylate/guanylate cyclase domain-containing protein</fullName>
        <ecNumber evidence="2">4.6.1.-</ecNumber>
    </submittedName>
</protein>
<dbReference type="InterPro" id="IPR001054">
    <property type="entry name" value="A/G_cyclase"/>
</dbReference>
<dbReference type="EMBL" id="JAUKVY010000082">
    <property type="protein sequence ID" value="MDO1538134.1"/>
    <property type="molecule type" value="Genomic_DNA"/>
</dbReference>
<dbReference type="EC" id="4.6.1.-" evidence="2"/>
<feature type="non-terminal residue" evidence="2">
    <location>
        <position position="1"/>
    </location>
</feature>
<dbReference type="CDD" id="cd07302">
    <property type="entry name" value="CHD"/>
    <property type="match status" value="1"/>
</dbReference>
<sequence length="343" mass="37283">CLIERSSAGEPIVIYVVGEQTLPNHNSDIAAGYLSLVSTLTRQHLVAQRQAHLTQYFSPKVVDLLMRPGGRSSAEGDPRIMEATSLIFDLRGFCLSTEAAATDLLRWQKELRSMMDTVSREVFAHEGTVIDYQGDGCFAAWGVPFEQPGQAQLAVDCALRILEQLKTIPLQSLSSPSGPVCGIAIAKGQVLAGSMTSSRHFKYGLLGTSVNCASRVETLTKPGRLDAPLLVTEEVARLLDVTRTPFVRAGRVALAGMETLVDVYEVLDPARALSSAGPAARWEALLCMLEGVRQVADLKELQAAIGAPAPADDPRVRWLQAQCRQLEDPAQLSRWDGVVRYEK</sequence>
<dbReference type="Gene3D" id="3.30.70.1230">
    <property type="entry name" value="Nucleotide cyclase"/>
    <property type="match status" value="1"/>
</dbReference>
<dbReference type="GO" id="GO:0016829">
    <property type="term" value="F:lyase activity"/>
    <property type="evidence" value="ECO:0007669"/>
    <property type="project" value="UniProtKB-KW"/>
</dbReference>
<reference evidence="2" key="1">
    <citation type="submission" date="2023-06" db="EMBL/GenBank/DDBJ databases">
        <authorList>
            <person name="Jiang Y."/>
            <person name="Liu Q."/>
        </authorList>
    </citation>
    <scope>NUCLEOTIDE SEQUENCE</scope>
    <source>
        <strain evidence="2">CGMCC 1.12090</strain>
    </source>
</reference>
<evidence type="ECO:0000313" key="3">
    <source>
        <dbReference type="Proteomes" id="UP001169027"/>
    </source>
</evidence>
<dbReference type="InterPro" id="IPR050697">
    <property type="entry name" value="Adenylyl/Guanylyl_Cyclase_3/4"/>
</dbReference>
<name>A0ABT8SGU2_9BURK</name>
<organism evidence="2 3">
    <name type="scientific">Variovorax ginsengisoli</name>
    <dbReference type="NCBI Taxonomy" id="363844"/>
    <lineage>
        <taxon>Bacteria</taxon>
        <taxon>Pseudomonadati</taxon>
        <taxon>Pseudomonadota</taxon>
        <taxon>Betaproteobacteria</taxon>
        <taxon>Burkholderiales</taxon>
        <taxon>Comamonadaceae</taxon>
        <taxon>Variovorax</taxon>
    </lineage>
</organism>
<dbReference type="Proteomes" id="UP001169027">
    <property type="component" value="Unassembled WGS sequence"/>
</dbReference>
<dbReference type="InterPro" id="IPR029787">
    <property type="entry name" value="Nucleotide_cyclase"/>
</dbReference>
<gene>
    <name evidence="2" type="ORF">Q2T77_38570</name>
</gene>
<comment type="caution">
    <text evidence="2">The sequence shown here is derived from an EMBL/GenBank/DDBJ whole genome shotgun (WGS) entry which is preliminary data.</text>
</comment>
<dbReference type="PANTHER" id="PTHR43081:SF20">
    <property type="entry name" value="TWO-COMPONENT RESPONSE REGULATOR"/>
    <property type="match status" value="1"/>
</dbReference>
<dbReference type="PANTHER" id="PTHR43081">
    <property type="entry name" value="ADENYLATE CYCLASE, TERMINAL-DIFFERENTIATION SPECIFIC-RELATED"/>
    <property type="match status" value="1"/>
</dbReference>
<evidence type="ECO:0000313" key="2">
    <source>
        <dbReference type="EMBL" id="MDO1538134.1"/>
    </source>
</evidence>
<feature type="domain" description="Guanylate cyclase" evidence="1">
    <location>
        <begin position="84"/>
        <end position="217"/>
    </location>
</feature>